<keyword evidence="3" id="KW-1185">Reference proteome</keyword>
<evidence type="ECO:0000313" key="3">
    <source>
        <dbReference type="Proteomes" id="UP000694941"/>
    </source>
</evidence>
<protein>
    <submittedName>
        <fullName evidence="4 5">Thiamine transporter SLC35F3 isoform X1</fullName>
    </submittedName>
</protein>
<evidence type="ECO:0000313" key="5">
    <source>
        <dbReference type="RefSeq" id="XP_022238869.1"/>
    </source>
</evidence>
<organism evidence="3 5">
    <name type="scientific">Limulus polyphemus</name>
    <name type="common">Atlantic horseshoe crab</name>
    <dbReference type="NCBI Taxonomy" id="6850"/>
    <lineage>
        <taxon>Eukaryota</taxon>
        <taxon>Metazoa</taxon>
        <taxon>Ecdysozoa</taxon>
        <taxon>Arthropoda</taxon>
        <taxon>Chelicerata</taxon>
        <taxon>Merostomata</taxon>
        <taxon>Xiphosura</taxon>
        <taxon>Limulidae</taxon>
        <taxon>Limulus</taxon>
    </lineage>
</organism>
<feature type="transmembrane region" description="Helical" evidence="2">
    <location>
        <begin position="265"/>
        <end position="284"/>
    </location>
</feature>
<gene>
    <name evidence="4 5" type="primary">LOC106457296</name>
</gene>
<dbReference type="GeneID" id="106457296"/>
<sequence>MVIGDETVHTRPRLQSLRTITKSRSPPAVVITDDSDTFSGINPATSDSLAEETQNTPASTASSPTIEHSSRISKINGIFQSGSFSRASIGSIMSWSQEGIPVIPNPPSFESQIDIHHLSNNIQADVEDDSQSPTGTKGSNCCSEKLRRSTFGILLTLLLASSWIGVAHMVKLTYITSIQSTSNVVQNSTNEPTEDSTLNFDARLQLTKFNAPFFTTWFCTLWNIFFFPIYLGSRILRQSGKDRTKRVIFECINELHEKGFTAAQFFGRCSLFCLLWVVTNYMLIYSLGILDTTDVMALYSSNVSFIYLLSWVVLHQQFVGIRIVAVILCNTGIALLAYMDGVTETPTLGGVVLASAAAAGSAIYKVFFKKLIGDVTSGQLSIFFTLIGLLNLLVMWPFFISLHLTHIETIHWNQLPWAPLGGAAILSLVANLIGNFGIVLTYEVFLTLGLVLAIPASAVIDIYIYGVVFKGMKLAGILLIVTGFLLVLLPNNWPDYVNILLRMRRSYQKRRKKRLKEAESSNGQKSRLRTASGMVK</sequence>
<feature type="transmembrane region" description="Helical" evidence="2">
    <location>
        <begin position="380"/>
        <end position="400"/>
    </location>
</feature>
<dbReference type="RefSeq" id="XP_022238869.1">
    <property type="nucleotide sequence ID" value="XM_022383161.1"/>
</dbReference>
<feature type="transmembrane region" description="Helical" evidence="2">
    <location>
        <begin position="351"/>
        <end position="368"/>
    </location>
</feature>
<dbReference type="PANTHER" id="PTHR19346:SF4">
    <property type="entry name" value="SUGAR PHOSPHATE TRANSPORTER DOMAIN-CONTAINING PROTEIN"/>
    <property type="match status" value="1"/>
</dbReference>
<dbReference type="Proteomes" id="UP000694941">
    <property type="component" value="Unplaced"/>
</dbReference>
<feature type="region of interest" description="Disordered" evidence="1">
    <location>
        <begin position="514"/>
        <end position="536"/>
    </location>
</feature>
<accession>A0ABM1S5G4</accession>
<feature type="transmembrane region" description="Helical" evidence="2">
    <location>
        <begin position="420"/>
        <end position="438"/>
    </location>
</feature>
<keyword evidence="2" id="KW-0812">Transmembrane</keyword>
<feature type="transmembrane region" description="Helical" evidence="2">
    <location>
        <begin position="214"/>
        <end position="236"/>
    </location>
</feature>
<feature type="region of interest" description="Disordered" evidence="1">
    <location>
        <begin position="28"/>
        <end position="68"/>
    </location>
</feature>
<evidence type="ECO:0000313" key="4">
    <source>
        <dbReference type="RefSeq" id="XP_022238868.1"/>
    </source>
</evidence>
<feature type="transmembrane region" description="Helical" evidence="2">
    <location>
        <begin position="474"/>
        <end position="501"/>
    </location>
</feature>
<dbReference type="SUPFAM" id="SSF103481">
    <property type="entry name" value="Multidrug resistance efflux transporter EmrE"/>
    <property type="match status" value="1"/>
</dbReference>
<evidence type="ECO:0000256" key="2">
    <source>
        <dbReference type="SAM" id="Phobius"/>
    </source>
</evidence>
<name>A0ABM1S5G4_LIMPO</name>
<feature type="transmembrane region" description="Helical" evidence="2">
    <location>
        <begin position="445"/>
        <end position="468"/>
    </location>
</feature>
<proteinExistence type="predicted"/>
<keyword evidence="2" id="KW-1133">Transmembrane helix</keyword>
<dbReference type="InterPro" id="IPR026505">
    <property type="entry name" value="Solute_c_fam_35_mem_F3/F4"/>
</dbReference>
<keyword evidence="2" id="KW-0472">Membrane</keyword>
<feature type="compositionally biased region" description="Polar residues" evidence="1">
    <location>
        <begin position="37"/>
        <end position="67"/>
    </location>
</feature>
<feature type="transmembrane region" description="Helical" evidence="2">
    <location>
        <begin position="296"/>
        <end position="314"/>
    </location>
</feature>
<dbReference type="InterPro" id="IPR037185">
    <property type="entry name" value="EmrE-like"/>
</dbReference>
<dbReference type="RefSeq" id="XP_022238868.1">
    <property type="nucleotide sequence ID" value="XM_022383160.1"/>
</dbReference>
<feature type="transmembrane region" description="Helical" evidence="2">
    <location>
        <begin position="321"/>
        <end position="339"/>
    </location>
</feature>
<evidence type="ECO:0000256" key="1">
    <source>
        <dbReference type="SAM" id="MobiDB-lite"/>
    </source>
</evidence>
<dbReference type="PANTHER" id="PTHR19346">
    <property type="entry name" value="SUGAR PHOSPHATE TRANSPORTER DOMAIN-CONTAINING PROTEIN"/>
    <property type="match status" value="1"/>
</dbReference>
<feature type="transmembrane region" description="Helical" evidence="2">
    <location>
        <begin position="151"/>
        <end position="170"/>
    </location>
</feature>
<reference evidence="4 5" key="1">
    <citation type="submission" date="2025-05" db="UniProtKB">
        <authorList>
            <consortium name="RefSeq"/>
        </authorList>
    </citation>
    <scope>IDENTIFICATION</scope>
    <source>
        <tissue evidence="4 5">Muscle</tissue>
    </source>
</reference>